<feature type="signal peptide" evidence="14">
    <location>
        <begin position="1"/>
        <end position="21"/>
    </location>
</feature>
<evidence type="ECO:0000313" key="16">
    <source>
        <dbReference type="EMBL" id="CAF1190777.1"/>
    </source>
</evidence>
<dbReference type="EMBL" id="CAJNOT010001380">
    <property type="protein sequence ID" value="CAF1190777.1"/>
    <property type="molecule type" value="Genomic_DNA"/>
</dbReference>
<evidence type="ECO:0000256" key="13">
    <source>
        <dbReference type="ARBA" id="ARBA00047174"/>
    </source>
</evidence>
<evidence type="ECO:0000256" key="10">
    <source>
        <dbReference type="ARBA" id="ARBA00023277"/>
    </source>
</evidence>
<evidence type="ECO:0000256" key="4">
    <source>
        <dbReference type="ARBA" id="ARBA00022723"/>
    </source>
</evidence>
<reference evidence="16" key="1">
    <citation type="submission" date="2021-02" db="EMBL/GenBank/DDBJ databases">
        <authorList>
            <person name="Nowell W R."/>
        </authorList>
    </citation>
    <scope>NUCLEOTIDE SEQUENCE</scope>
</reference>
<gene>
    <name evidence="16" type="ORF">ZHD862_LOCUS22292</name>
</gene>
<dbReference type="Proteomes" id="UP000663864">
    <property type="component" value="Unassembled WGS sequence"/>
</dbReference>
<evidence type="ECO:0000256" key="11">
    <source>
        <dbReference type="ARBA" id="ARBA00023326"/>
    </source>
</evidence>
<comment type="catalytic activity">
    <reaction evidence="12">
        <text>[(1-&gt;4)-beta-D-glucosyl]n+m + reduced acceptor + O2 = 4-dehydro-beta-D-glucosyl-[(1-&gt;4)-beta-D-glucosyl]n-1 + [(1-&gt;4)-beta-D-glucosyl]m + acceptor + H2O.</text>
        <dbReference type="EC" id="1.14.99.56"/>
    </reaction>
</comment>
<evidence type="ECO:0000256" key="6">
    <source>
        <dbReference type="ARBA" id="ARBA00023001"/>
    </source>
</evidence>
<evidence type="ECO:0000313" key="17">
    <source>
        <dbReference type="Proteomes" id="UP000663864"/>
    </source>
</evidence>
<evidence type="ECO:0000256" key="7">
    <source>
        <dbReference type="ARBA" id="ARBA00023002"/>
    </source>
</evidence>
<dbReference type="AlphaFoldDB" id="A0A814VM05"/>
<evidence type="ECO:0000256" key="14">
    <source>
        <dbReference type="SAM" id="SignalP"/>
    </source>
</evidence>
<keyword evidence="5 14" id="KW-0732">Signal</keyword>
<name>A0A814VM05_9BILA</name>
<sequence length="210" mass="23495">MFFSRVVLILCVVAWFSGVCAHYCWPSVDQTLPWDVVRRTDNYETRNPIQNVNDPNFRCYNGAGGAAPNTYSIEAGNKITFQTDNVLYHIGVVNVYMAKAPDKAIDFDGSGNVWFKIFEITAHADPTGNNYPTFPANMLHNVTFTIPKNVPTGQYLLRIEHIALHDAHYFGGAQFYIACAQLNEPGIIFDPYSYPTPTSYTQPGPVVWSG</sequence>
<dbReference type="Gene3D" id="2.70.50.70">
    <property type="match status" value="1"/>
</dbReference>
<comment type="subcellular location">
    <subcellularLocation>
        <location evidence="2">Secreted</location>
    </subcellularLocation>
</comment>
<feature type="chain" id="PRO_5032948039" description="lytic cellulose monooxygenase (C4-dehydrogenating)" evidence="14">
    <location>
        <begin position="22"/>
        <end position="210"/>
    </location>
</feature>
<keyword evidence="7" id="KW-0560">Oxidoreductase</keyword>
<evidence type="ECO:0000256" key="1">
    <source>
        <dbReference type="ARBA" id="ARBA00001973"/>
    </source>
</evidence>
<keyword evidence="10" id="KW-0119">Carbohydrate metabolism</keyword>
<evidence type="ECO:0000259" key="15">
    <source>
        <dbReference type="Pfam" id="PF03443"/>
    </source>
</evidence>
<evidence type="ECO:0000256" key="5">
    <source>
        <dbReference type="ARBA" id="ARBA00022729"/>
    </source>
</evidence>
<dbReference type="CDD" id="cd21175">
    <property type="entry name" value="LPMO_AA9"/>
    <property type="match status" value="1"/>
</dbReference>
<proteinExistence type="predicted"/>
<dbReference type="PANTHER" id="PTHR33353:SF10">
    <property type="entry name" value="ENDO-BETA-1,4-GLUCANASE D"/>
    <property type="match status" value="1"/>
</dbReference>
<keyword evidence="3" id="KW-0964">Secreted</keyword>
<dbReference type="GO" id="GO:0004497">
    <property type="term" value="F:monooxygenase activity"/>
    <property type="evidence" value="ECO:0007669"/>
    <property type="project" value="UniProtKB-KW"/>
</dbReference>
<evidence type="ECO:0000256" key="12">
    <source>
        <dbReference type="ARBA" id="ARBA00045077"/>
    </source>
</evidence>
<dbReference type="GO" id="GO:0030245">
    <property type="term" value="P:cellulose catabolic process"/>
    <property type="evidence" value="ECO:0007669"/>
    <property type="project" value="UniProtKB-KW"/>
</dbReference>
<accession>A0A814VM05</accession>
<evidence type="ECO:0000256" key="9">
    <source>
        <dbReference type="ARBA" id="ARBA00023033"/>
    </source>
</evidence>
<protein>
    <recommendedName>
        <fullName evidence="13">lytic cellulose monooxygenase (C4-dehydrogenating)</fullName>
        <ecNumber evidence="13">1.14.99.56</ecNumber>
    </recommendedName>
</protein>
<evidence type="ECO:0000256" key="8">
    <source>
        <dbReference type="ARBA" id="ARBA00023008"/>
    </source>
</evidence>
<keyword evidence="9" id="KW-0503">Monooxygenase</keyword>
<organism evidence="16 17">
    <name type="scientific">Rotaria sordida</name>
    <dbReference type="NCBI Taxonomy" id="392033"/>
    <lineage>
        <taxon>Eukaryota</taxon>
        <taxon>Metazoa</taxon>
        <taxon>Spiralia</taxon>
        <taxon>Gnathifera</taxon>
        <taxon>Rotifera</taxon>
        <taxon>Eurotatoria</taxon>
        <taxon>Bdelloidea</taxon>
        <taxon>Philodinida</taxon>
        <taxon>Philodinidae</taxon>
        <taxon>Rotaria</taxon>
    </lineage>
</organism>
<keyword evidence="4" id="KW-0479">Metal-binding</keyword>
<evidence type="ECO:0000256" key="2">
    <source>
        <dbReference type="ARBA" id="ARBA00004613"/>
    </source>
</evidence>
<dbReference type="PANTHER" id="PTHR33353">
    <property type="entry name" value="PUTATIVE (AFU_ORTHOLOGUE AFUA_1G12560)-RELATED"/>
    <property type="match status" value="1"/>
</dbReference>
<dbReference type="GO" id="GO:0005576">
    <property type="term" value="C:extracellular region"/>
    <property type="evidence" value="ECO:0007669"/>
    <property type="project" value="UniProtKB-SubCell"/>
</dbReference>
<keyword evidence="11" id="KW-0624">Polysaccharide degradation</keyword>
<dbReference type="InterPro" id="IPR049892">
    <property type="entry name" value="AA9"/>
</dbReference>
<evidence type="ECO:0000256" key="3">
    <source>
        <dbReference type="ARBA" id="ARBA00022525"/>
    </source>
</evidence>
<dbReference type="Pfam" id="PF03443">
    <property type="entry name" value="AA9"/>
    <property type="match status" value="1"/>
</dbReference>
<dbReference type="GO" id="GO:0046872">
    <property type="term" value="F:metal ion binding"/>
    <property type="evidence" value="ECO:0007669"/>
    <property type="project" value="UniProtKB-KW"/>
</dbReference>
<keyword evidence="8" id="KW-0186">Copper</keyword>
<dbReference type="InterPro" id="IPR005103">
    <property type="entry name" value="AA9_LPMO"/>
</dbReference>
<dbReference type="EC" id="1.14.99.56" evidence="13"/>
<comment type="caution">
    <text evidence="16">The sequence shown here is derived from an EMBL/GenBank/DDBJ whole genome shotgun (WGS) entry which is preliminary data.</text>
</comment>
<keyword evidence="6" id="KW-0136">Cellulose degradation</keyword>
<feature type="domain" description="Auxiliary Activity family 9 catalytic" evidence="15">
    <location>
        <begin position="30"/>
        <end position="183"/>
    </location>
</feature>
<comment type="cofactor">
    <cofactor evidence="1">
        <name>Cu(2+)</name>
        <dbReference type="ChEBI" id="CHEBI:29036"/>
    </cofactor>
</comment>